<reference evidence="1 2" key="1">
    <citation type="submission" date="2017-08" db="EMBL/GenBank/DDBJ databases">
        <title>Draft genome sequence of filamentous cyanobacterium Calothrix elsteri CCALA 953.</title>
        <authorList>
            <person name="Gagunashvili A.N."/>
            <person name="Elster J."/>
            <person name="Andresson O.S."/>
        </authorList>
    </citation>
    <scope>NUCLEOTIDE SEQUENCE [LARGE SCALE GENOMIC DNA]</scope>
    <source>
        <strain evidence="1 2">CCALA 953</strain>
    </source>
</reference>
<evidence type="ECO:0000313" key="1">
    <source>
        <dbReference type="EMBL" id="PAX60293.1"/>
    </source>
</evidence>
<name>A0A2A2TPC5_9CYAN</name>
<dbReference type="EMBL" id="NTFS01000015">
    <property type="protein sequence ID" value="PAX60293.1"/>
    <property type="molecule type" value="Genomic_DNA"/>
</dbReference>
<sequence length="60" mass="6962">MRKHYQTNPNLTIPEAEQFAIALLNPSQIQLFRSWNSLRSHYKPIPNLTIPEAEQFAIAL</sequence>
<organism evidence="1 2">
    <name type="scientific">Brunnivagina elsteri CCALA 953</name>
    <dbReference type="NCBI Taxonomy" id="987040"/>
    <lineage>
        <taxon>Bacteria</taxon>
        <taxon>Bacillati</taxon>
        <taxon>Cyanobacteriota</taxon>
        <taxon>Cyanophyceae</taxon>
        <taxon>Nostocales</taxon>
        <taxon>Calotrichaceae</taxon>
        <taxon>Brunnivagina</taxon>
    </lineage>
</organism>
<comment type="caution">
    <text evidence="1">The sequence shown here is derived from an EMBL/GenBank/DDBJ whole genome shotgun (WGS) entry which is preliminary data.</text>
</comment>
<protein>
    <submittedName>
        <fullName evidence="1">Uncharacterized protein</fullName>
    </submittedName>
</protein>
<dbReference type="RefSeq" id="WP_095720208.1">
    <property type="nucleotide sequence ID" value="NZ_NTFS01000015.1"/>
</dbReference>
<dbReference type="AlphaFoldDB" id="A0A2A2TPC5"/>
<proteinExistence type="predicted"/>
<dbReference type="Proteomes" id="UP000218238">
    <property type="component" value="Unassembled WGS sequence"/>
</dbReference>
<evidence type="ECO:0000313" key="2">
    <source>
        <dbReference type="Proteomes" id="UP000218238"/>
    </source>
</evidence>
<gene>
    <name evidence="1" type="ORF">CK510_02625</name>
</gene>
<keyword evidence="2" id="KW-1185">Reference proteome</keyword>
<accession>A0A2A2TPC5</accession>